<dbReference type="Gene3D" id="3.40.190.10">
    <property type="entry name" value="Periplasmic binding protein-like II"/>
    <property type="match status" value="2"/>
</dbReference>
<protein>
    <recommendedName>
        <fullName evidence="3">SsuA/THI5-like domain-containing protein</fullName>
    </recommendedName>
</protein>
<organism evidence="1 2">
    <name type="scientific">Hyaloscypha variabilis (strain UAMH 11265 / GT02V1 / F)</name>
    <name type="common">Meliniomyces variabilis</name>
    <dbReference type="NCBI Taxonomy" id="1149755"/>
    <lineage>
        <taxon>Eukaryota</taxon>
        <taxon>Fungi</taxon>
        <taxon>Dikarya</taxon>
        <taxon>Ascomycota</taxon>
        <taxon>Pezizomycotina</taxon>
        <taxon>Leotiomycetes</taxon>
        <taxon>Helotiales</taxon>
        <taxon>Hyaloscyphaceae</taxon>
        <taxon>Hyaloscypha</taxon>
        <taxon>Hyaloscypha variabilis</taxon>
    </lineage>
</organism>
<dbReference type="EMBL" id="KZ613945">
    <property type="protein sequence ID" value="PMD40296.1"/>
    <property type="molecule type" value="Genomic_DNA"/>
</dbReference>
<gene>
    <name evidence="1" type="ORF">L207DRAFT_511813</name>
</gene>
<dbReference type="OrthoDB" id="3583708at2759"/>
<keyword evidence="2" id="KW-1185">Reference proteome</keyword>
<accession>A0A2J6RP52</accession>
<reference evidence="1 2" key="1">
    <citation type="submission" date="2016-04" db="EMBL/GenBank/DDBJ databases">
        <title>A degradative enzymes factory behind the ericoid mycorrhizal symbiosis.</title>
        <authorList>
            <consortium name="DOE Joint Genome Institute"/>
            <person name="Martino E."/>
            <person name="Morin E."/>
            <person name="Grelet G."/>
            <person name="Kuo A."/>
            <person name="Kohler A."/>
            <person name="Daghino S."/>
            <person name="Barry K."/>
            <person name="Choi C."/>
            <person name="Cichocki N."/>
            <person name="Clum A."/>
            <person name="Copeland A."/>
            <person name="Hainaut M."/>
            <person name="Haridas S."/>
            <person name="Labutti K."/>
            <person name="Lindquist E."/>
            <person name="Lipzen A."/>
            <person name="Khouja H.-R."/>
            <person name="Murat C."/>
            <person name="Ohm R."/>
            <person name="Olson A."/>
            <person name="Spatafora J."/>
            <person name="Veneault-Fourrey C."/>
            <person name="Henrissat B."/>
            <person name="Grigoriev I."/>
            <person name="Martin F."/>
            <person name="Perotto S."/>
        </authorList>
    </citation>
    <scope>NUCLEOTIDE SEQUENCE [LARGE SCALE GENOMIC DNA]</scope>
    <source>
        <strain evidence="1 2">F</strain>
    </source>
</reference>
<dbReference type="Pfam" id="PF16868">
    <property type="entry name" value="NMT1_3"/>
    <property type="match status" value="1"/>
</dbReference>
<evidence type="ECO:0000313" key="2">
    <source>
        <dbReference type="Proteomes" id="UP000235786"/>
    </source>
</evidence>
<proteinExistence type="predicted"/>
<name>A0A2J6RP52_HYAVF</name>
<dbReference type="SUPFAM" id="SSF53850">
    <property type="entry name" value="Periplasmic binding protein-like II"/>
    <property type="match status" value="1"/>
</dbReference>
<sequence length="338" mass="37707">MATTTASEPSIERSLTLNFIGDWGQANFHRICSWLTQEFCDRAGPRSRVGIWNMRGGGLEGLEYVHSGEAQLCIATPAMLLPSALTGEGLFAPLGPMPSLRALAALPQRDRMMLAIHPKFGIHSYADLHRVKPALRIATSSDDGTNFIGYVAMRLMEAHGITKEVLESWGGSYVFTTRPEQAIENMRVGNADAVLQEAIMTPWWRQLMEEHKLVPIPAQADAIARLTSQHGWQPASIRAGFWNSEGNKEEIPALDFSDFLVVVRDDLPDDVAYLLTWCLVEQRGAIEAQYKHIEPERSPLSYPLEPAKMAKPSLPLHPGAERYYKEHGHLAWLNSRVD</sequence>
<dbReference type="InterPro" id="IPR011852">
    <property type="entry name" value="TRAP_TAXI"/>
</dbReference>
<evidence type="ECO:0008006" key="3">
    <source>
        <dbReference type="Google" id="ProtNLM"/>
    </source>
</evidence>
<evidence type="ECO:0000313" key="1">
    <source>
        <dbReference type="EMBL" id="PMD40296.1"/>
    </source>
</evidence>
<dbReference type="AlphaFoldDB" id="A0A2J6RP52"/>
<dbReference type="Proteomes" id="UP000235786">
    <property type="component" value="Unassembled WGS sequence"/>
</dbReference>